<feature type="transmembrane region" description="Helical" evidence="1">
    <location>
        <begin position="40"/>
        <end position="59"/>
    </location>
</feature>
<gene>
    <name evidence="2" type="ORF">PX52LOC_00251</name>
</gene>
<proteinExistence type="predicted"/>
<dbReference type="AlphaFoldDB" id="A0A5C1A4R7"/>
<organism evidence="2 3">
    <name type="scientific">Limnoglobus roseus</name>
    <dbReference type="NCBI Taxonomy" id="2598579"/>
    <lineage>
        <taxon>Bacteria</taxon>
        <taxon>Pseudomonadati</taxon>
        <taxon>Planctomycetota</taxon>
        <taxon>Planctomycetia</taxon>
        <taxon>Gemmatales</taxon>
        <taxon>Gemmataceae</taxon>
        <taxon>Limnoglobus</taxon>
    </lineage>
</organism>
<name>A0A5C1A4R7_9BACT</name>
<dbReference type="EMBL" id="CP042425">
    <property type="protein sequence ID" value="QEL13397.1"/>
    <property type="molecule type" value="Genomic_DNA"/>
</dbReference>
<protein>
    <submittedName>
        <fullName evidence="2">Uncharacterized protein</fullName>
    </submittedName>
</protein>
<evidence type="ECO:0000313" key="3">
    <source>
        <dbReference type="Proteomes" id="UP000324974"/>
    </source>
</evidence>
<feature type="transmembrane region" description="Helical" evidence="1">
    <location>
        <begin position="12"/>
        <end position="33"/>
    </location>
</feature>
<keyword evidence="1" id="KW-0812">Transmembrane</keyword>
<evidence type="ECO:0000256" key="1">
    <source>
        <dbReference type="SAM" id="Phobius"/>
    </source>
</evidence>
<feature type="transmembrane region" description="Helical" evidence="1">
    <location>
        <begin position="79"/>
        <end position="96"/>
    </location>
</feature>
<sequence length="124" mass="13968">MHSEQQTWYRRWTVLVPGLAASLIPTLMLTAAWAQPSRRVLTFFAFWDAILAGPITYTLSVLNGQTNPNALHSMKGLSAYVYAICLAIILTHPVVPRPITRRLAVAGFVAWYVWAFLVINGYEY</sequence>
<keyword evidence="1" id="KW-0472">Membrane</keyword>
<keyword evidence="1" id="KW-1133">Transmembrane helix</keyword>
<reference evidence="3" key="1">
    <citation type="submission" date="2019-08" db="EMBL/GenBank/DDBJ databases">
        <title>Limnoglobus roseus gen. nov., sp. nov., a novel freshwater planctomycete with a giant genome from the family Gemmataceae.</title>
        <authorList>
            <person name="Kulichevskaya I.S."/>
            <person name="Naumoff D.G."/>
            <person name="Miroshnikov K."/>
            <person name="Ivanova A."/>
            <person name="Philippov D.A."/>
            <person name="Hakobyan A."/>
            <person name="Rijpstra I.C."/>
            <person name="Sinninghe Damste J.S."/>
            <person name="Liesack W."/>
            <person name="Dedysh S.N."/>
        </authorList>
    </citation>
    <scope>NUCLEOTIDE SEQUENCE [LARGE SCALE GENOMIC DNA]</scope>
    <source>
        <strain evidence="3">PX52</strain>
    </source>
</reference>
<evidence type="ECO:0000313" key="2">
    <source>
        <dbReference type="EMBL" id="QEL13397.1"/>
    </source>
</evidence>
<keyword evidence="3" id="KW-1185">Reference proteome</keyword>
<accession>A0A5C1A4R7</accession>
<feature type="transmembrane region" description="Helical" evidence="1">
    <location>
        <begin position="103"/>
        <end position="122"/>
    </location>
</feature>
<dbReference type="KEGG" id="lrs:PX52LOC_00251"/>
<dbReference type="Proteomes" id="UP000324974">
    <property type="component" value="Chromosome"/>
</dbReference>